<feature type="non-terminal residue" evidence="1">
    <location>
        <position position="1"/>
    </location>
</feature>
<proteinExistence type="predicted"/>
<dbReference type="Proteomes" id="UP000249393">
    <property type="component" value="Unassembled WGS sequence"/>
</dbReference>
<protein>
    <submittedName>
        <fullName evidence="1">IS110 family transposase</fullName>
    </submittedName>
</protein>
<reference evidence="1 2" key="1">
    <citation type="submission" date="2017-08" db="EMBL/GenBank/DDBJ databases">
        <title>Infants hospitalized years apart are colonized by the same room-sourced microbial strains.</title>
        <authorList>
            <person name="Brooks B."/>
            <person name="Olm M.R."/>
            <person name="Firek B.A."/>
            <person name="Baker R."/>
            <person name="Thomas B.C."/>
            <person name="Morowitz M.J."/>
            <person name="Banfield J.F."/>
        </authorList>
    </citation>
    <scope>NUCLEOTIDE SEQUENCE [LARGE SCALE GENOMIC DNA]</scope>
    <source>
        <strain evidence="1">S2_003_000_R2_4</strain>
    </source>
</reference>
<evidence type="ECO:0000313" key="2">
    <source>
        <dbReference type="Proteomes" id="UP000249393"/>
    </source>
</evidence>
<evidence type="ECO:0000313" key="1">
    <source>
        <dbReference type="EMBL" id="PZR30442.1"/>
    </source>
</evidence>
<name>A0A2W5UTV2_9CAUL</name>
<gene>
    <name evidence="1" type="ORF">DI526_22525</name>
</gene>
<dbReference type="EMBL" id="QFQZ01000136">
    <property type="protein sequence ID" value="PZR30442.1"/>
    <property type="molecule type" value="Genomic_DNA"/>
</dbReference>
<organism evidence="1 2">
    <name type="scientific">Caulobacter segnis</name>
    <dbReference type="NCBI Taxonomy" id="88688"/>
    <lineage>
        <taxon>Bacteria</taxon>
        <taxon>Pseudomonadati</taxon>
        <taxon>Pseudomonadota</taxon>
        <taxon>Alphaproteobacteria</taxon>
        <taxon>Caulobacterales</taxon>
        <taxon>Caulobacteraceae</taxon>
        <taxon>Caulobacter</taxon>
    </lineage>
</organism>
<dbReference type="AlphaFoldDB" id="A0A2W5UTV2"/>
<sequence length="34" mass="3513">AGKPAKVALVAIARKLVVAANGMLKSNQPWQKPG</sequence>
<comment type="caution">
    <text evidence="1">The sequence shown here is derived from an EMBL/GenBank/DDBJ whole genome shotgun (WGS) entry which is preliminary data.</text>
</comment>
<accession>A0A2W5UTV2</accession>